<name>A0A840F4Y2_9ACTN</name>
<dbReference type="GO" id="GO:0003677">
    <property type="term" value="F:DNA binding"/>
    <property type="evidence" value="ECO:0007669"/>
    <property type="project" value="InterPro"/>
</dbReference>
<dbReference type="InterPro" id="IPR011010">
    <property type="entry name" value="DNA_brk_join_enz"/>
</dbReference>
<dbReference type="Gene3D" id="1.10.443.10">
    <property type="entry name" value="Intergrase catalytic core"/>
    <property type="match status" value="1"/>
</dbReference>
<dbReference type="InterPro" id="IPR013762">
    <property type="entry name" value="Integrase-like_cat_sf"/>
</dbReference>
<feature type="domain" description="Tyr recombinase" evidence="3">
    <location>
        <begin position="1"/>
        <end position="87"/>
    </location>
</feature>
<evidence type="ECO:0000256" key="2">
    <source>
        <dbReference type="SAM" id="MobiDB-lite"/>
    </source>
</evidence>
<organism evidence="4 5">
    <name type="scientific">Gordonia humi</name>
    <dbReference type="NCBI Taxonomy" id="686429"/>
    <lineage>
        <taxon>Bacteria</taxon>
        <taxon>Bacillati</taxon>
        <taxon>Actinomycetota</taxon>
        <taxon>Actinomycetes</taxon>
        <taxon>Mycobacteriales</taxon>
        <taxon>Gordoniaceae</taxon>
        <taxon>Gordonia</taxon>
    </lineage>
</organism>
<evidence type="ECO:0000256" key="1">
    <source>
        <dbReference type="ARBA" id="ARBA00023172"/>
    </source>
</evidence>
<dbReference type="Proteomes" id="UP000551501">
    <property type="component" value="Unassembled WGS sequence"/>
</dbReference>
<accession>A0A840F4Y2</accession>
<dbReference type="GO" id="GO:0015074">
    <property type="term" value="P:DNA integration"/>
    <property type="evidence" value="ECO:0007669"/>
    <property type="project" value="InterPro"/>
</dbReference>
<gene>
    <name evidence="4" type="ORF">BKA16_004125</name>
</gene>
<dbReference type="GO" id="GO:0006310">
    <property type="term" value="P:DNA recombination"/>
    <property type="evidence" value="ECO:0007669"/>
    <property type="project" value="UniProtKB-KW"/>
</dbReference>
<evidence type="ECO:0000313" key="4">
    <source>
        <dbReference type="EMBL" id="MBB4137573.1"/>
    </source>
</evidence>
<proteinExistence type="predicted"/>
<dbReference type="PROSITE" id="PS51898">
    <property type="entry name" value="TYR_RECOMBINASE"/>
    <property type="match status" value="1"/>
</dbReference>
<dbReference type="InterPro" id="IPR002104">
    <property type="entry name" value="Integrase_catalytic"/>
</dbReference>
<dbReference type="AlphaFoldDB" id="A0A840F4Y2"/>
<evidence type="ECO:0000313" key="5">
    <source>
        <dbReference type="Proteomes" id="UP000551501"/>
    </source>
</evidence>
<feature type="region of interest" description="Disordered" evidence="2">
    <location>
        <begin position="86"/>
        <end position="114"/>
    </location>
</feature>
<dbReference type="Pfam" id="PF00589">
    <property type="entry name" value="Phage_integrase"/>
    <property type="match status" value="1"/>
</dbReference>
<dbReference type="SUPFAM" id="SSF56349">
    <property type="entry name" value="DNA breaking-rejoining enzymes"/>
    <property type="match status" value="1"/>
</dbReference>
<dbReference type="EMBL" id="JACIFP010000001">
    <property type="protein sequence ID" value="MBB4137573.1"/>
    <property type="molecule type" value="Genomic_DNA"/>
</dbReference>
<reference evidence="4 5" key="1">
    <citation type="submission" date="2020-08" db="EMBL/GenBank/DDBJ databases">
        <title>Sequencing the genomes of 1000 actinobacteria strains.</title>
        <authorList>
            <person name="Klenk H.-P."/>
        </authorList>
    </citation>
    <scope>NUCLEOTIDE SEQUENCE [LARGE SCALE GENOMIC DNA]</scope>
    <source>
        <strain evidence="4 5">DSM 45298</strain>
    </source>
</reference>
<comment type="caution">
    <text evidence="4">The sequence shown here is derived from an EMBL/GenBank/DDBJ whole genome shotgun (WGS) entry which is preliminary data.</text>
</comment>
<protein>
    <submittedName>
        <fullName evidence="4">Site-specific recombinase XerD</fullName>
    </submittedName>
</protein>
<sequence length="114" mass="11813">MVFTNHLGDFVSAQNLLPVVHAAAQNGGVADPESITPHTLRHSAATAWLEAGVHVRAVADLLGHSSVTSTLSTYAHVLPGSSRSAVEQLAEAQRGSKGVNEGRTETPGAIRSLP</sequence>
<evidence type="ECO:0000259" key="3">
    <source>
        <dbReference type="PROSITE" id="PS51898"/>
    </source>
</evidence>
<keyword evidence="5" id="KW-1185">Reference proteome</keyword>
<keyword evidence="1" id="KW-0233">DNA recombination</keyword>